<dbReference type="InterPro" id="IPR013426">
    <property type="entry name" value="EpsH-like"/>
</dbReference>
<feature type="transmembrane region" description="Helical" evidence="9">
    <location>
        <begin position="203"/>
        <end position="221"/>
    </location>
</feature>
<evidence type="ECO:0000256" key="5">
    <source>
        <dbReference type="ARBA" id="ARBA00022801"/>
    </source>
</evidence>
<dbReference type="GO" id="GO:0005886">
    <property type="term" value="C:plasma membrane"/>
    <property type="evidence" value="ECO:0007669"/>
    <property type="project" value="UniProtKB-SubCell"/>
</dbReference>
<protein>
    <submittedName>
        <fullName evidence="11">Exosortase A</fullName>
    </submittedName>
</protein>
<keyword evidence="2" id="KW-1003">Cell membrane</keyword>
<dbReference type="NCBIfam" id="TIGR04178">
    <property type="entry name" value="exo_archaeo"/>
    <property type="match status" value="1"/>
</dbReference>
<dbReference type="NCBIfam" id="TIGR02914">
    <property type="entry name" value="EpsI_fam"/>
    <property type="match status" value="1"/>
</dbReference>
<feature type="transmembrane region" description="Helical" evidence="9">
    <location>
        <begin position="25"/>
        <end position="45"/>
    </location>
</feature>
<evidence type="ECO:0000256" key="8">
    <source>
        <dbReference type="SAM" id="MobiDB-lite"/>
    </source>
</evidence>
<feature type="region of interest" description="Disordered" evidence="8">
    <location>
        <begin position="1"/>
        <end position="21"/>
    </location>
</feature>
<comment type="caution">
    <text evidence="11">The sequence shown here is derived from an EMBL/GenBank/DDBJ whole genome shotgun (WGS) entry which is preliminary data.</text>
</comment>
<feature type="transmembrane region" description="Helical" evidence="9">
    <location>
        <begin position="118"/>
        <end position="151"/>
    </location>
</feature>
<keyword evidence="3" id="KW-0645">Protease</keyword>
<evidence type="ECO:0000256" key="6">
    <source>
        <dbReference type="ARBA" id="ARBA00022989"/>
    </source>
</evidence>
<evidence type="ECO:0000256" key="4">
    <source>
        <dbReference type="ARBA" id="ARBA00022692"/>
    </source>
</evidence>
<keyword evidence="4 9" id="KW-0812">Transmembrane</keyword>
<organism evidence="11 12">
    <name type="scientific">Pseudoduganella violacea</name>
    <dbReference type="NCBI Taxonomy" id="1715466"/>
    <lineage>
        <taxon>Bacteria</taxon>
        <taxon>Pseudomonadati</taxon>
        <taxon>Pseudomonadota</taxon>
        <taxon>Betaproteobacteria</taxon>
        <taxon>Burkholderiales</taxon>
        <taxon>Oxalobacteraceae</taxon>
        <taxon>Telluria group</taxon>
        <taxon>Pseudoduganella</taxon>
    </lineage>
</organism>
<dbReference type="AlphaFoldDB" id="A0A7W5FRZ2"/>
<dbReference type="GO" id="GO:0006508">
    <property type="term" value="P:proteolysis"/>
    <property type="evidence" value="ECO:0007669"/>
    <property type="project" value="UniProtKB-KW"/>
</dbReference>
<keyword evidence="7 9" id="KW-0472">Membrane</keyword>
<feature type="transmembrane region" description="Helical" evidence="9">
    <location>
        <begin position="57"/>
        <end position="76"/>
    </location>
</feature>
<feature type="transmembrane region" description="Helical" evidence="9">
    <location>
        <begin position="88"/>
        <end position="106"/>
    </location>
</feature>
<reference evidence="11 12" key="1">
    <citation type="submission" date="2020-08" db="EMBL/GenBank/DDBJ databases">
        <title>Genomic Encyclopedia of Type Strains, Phase III (KMG-III): the genomes of soil and plant-associated and newly described type strains.</title>
        <authorList>
            <person name="Whitman W."/>
        </authorList>
    </citation>
    <scope>NUCLEOTIDE SEQUENCE [LARGE SCALE GENOMIC DNA]</scope>
    <source>
        <strain evidence="11 12">CECT 8897</strain>
    </source>
</reference>
<evidence type="ECO:0000256" key="2">
    <source>
        <dbReference type="ARBA" id="ARBA00022475"/>
    </source>
</evidence>
<dbReference type="EMBL" id="JACHXD010000001">
    <property type="protein sequence ID" value="MBB3117052.1"/>
    <property type="molecule type" value="Genomic_DNA"/>
</dbReference>
<dbReference type="InterPro" id="IPR026392">
    <property type="entry name" value="Exo/Archaeosortase_dom"/>
</dbReference>
<dbReference type="GO" id="GO:0008233">
    <property type="term" value="F:peptidase activity"/>
    <property type="evidence" value="ECO:0007669"/>
    <property type="project" value="UniProtKB-KW"/>
</dbReference>
<dbReference type="NCBIfam" id="TIGR03109">
    <property type="entry name" value="exosort_XrtA"/>
    <property type="match status" value="1"/>
</dbReference>
<feature type="transmembrane region" description="Helical" evidence="9">
    <location>
        <begin position="268"/>
        <end position="288"/>
    </location>
</feature>
<dbReference type="Pfam" id="PF11984">
    <property type="entry name" value="DUF3485"/>
    <property type="match status" value="1"/>
</dbReference>
<evidence type="ECO:0000313" key="11">
    <source>
        <dbReference type="EMBL" id="MBB3117052.1"/>
    </source>
</evidence>
<evidence type="ECO:0000313" key="12">
    <source>
        <dbReference type="Proteomes" id="UP000541535"/>
    </source>
</evidence>
<dbReference type="InterPro" id="IPR019127">
    <property type="entry name" value="Exosortase"/>
</dbReference>
<evidence type="ECO:0000256" key="7">
    <source>
        <dbReference type="ARBA" id="ARBA00023136"/>
    </source>
</evidence>
<evidence type="ECO:0000256" key="1">
    <source>
        <dbReference type="ARBA" id="ARBA00004651"/>
    </source>
</evidence>
<accession>A0A7W5FRZ2</accession>
<keyword evidence="6 9" id="KW-1133">Transmembrane helix</keyword>
<gene>
    <name evidence="11" type="ORF">FHS03_000071</name>
</gene>
<dbReference type="NCBIfam" id="TIGR02602">
    <property type="entry name" value="8TM_EpsH"/>
    <property type="match status" value="1"/>
</dbReference>
<dbReference type="InterPro" id="IPR014263">
    <property type="entry name" value="Methanolan_biosynth_EpsI"/>
</dbReference>
<proteinExistence type="predicted"/>
<feature type="transmembrane region" description="Helical" evidence="9">
    <location>
        <begin position="228"/>
        <end position="248"/>
    </location>
</feature>
<feature type="transmembrane region" description="Helical" evidence="9">
    <location>
        <begin position="309"/>
        <end position="335"/>
    </location>
</feature>
<dbReference type="Proteomes" id="UP000541535">
    <property type="component" value="Unassembled WGS sequence"/>
</dbReference>
<comment type="subcellular location">
    <subcellularLocation>
        <location evidence="1">Cell membrane</location>
        <topology evidence="1">Multi-pass membrane protein</topology>
    </subcellularLocation>
</comment>
<sequence length="525" mass="57213">MNTVSSPSETKPAVDRKQLASGPSASSLGLAIAFAALLLPFLIYFDTALSIAAIWERSGTFAHGYVILPISLWLIWQRRATLRTLPVQPYLPALAVLAACGAGWLLAELGEVQIVRQYAFAAMLPLTVLALFGVRIAKAIAFPLFFILFGVPVGESLIDPLIQVTASFTVDALRLTGIPVLREGNNFSIPSGDWSVVEACSGLRYLISSITLGCLFAYLTYRTFLRRALFVLASMLVPIAANGARAYMIVMIGHMSGMTMAVGVDHLIYGWAFFGLVMLLLFWVGSFWRQDQEAAAPTPHMAAPHSARMVPAACMAGVALGLALAIGVWPAYAYYLQHGQGKAPSAALNDFQPGVEAAEPFTDWKPGMNQANAHLGRNYQVAGQPLGFELFYFRQQHEGSKLISSSNRLVGDDKSPWHDMGASVRSENIAGRQLAVRESVLNGPRENRLLVWQWYWIDGQNTASNFGGKLLQVKQKLLKGRDDGAIVLLYSPYEENPDAARAVMRHFLSTGLTPLEKTLAANLKP</sequence>
<name>A0A7W5FRZ2_9BURK</name>
<dbReference type="Pfam" id="PF09721">
    <property type="entry name" value="Exosortase_EpsH"/>
    <property type="match status" value="1"/>
</dbReference>
<keyword evidence="12" id="KW-1185">Reference proteome</keyword>
<evidence type="ECO:0000256" key="9">
    <source>
        <dbReference type="SAM" id="Phobius"/>
    </source>
</evidence>
<keyword evidence="5" id="KW-0378">Hydrolase</keyword>
<dbReference type="RefSeq" id="WP_183439062.1">
    <property type="nucleotide sequence ID" value="NZ_JACHXD010000001.1"/>
</dbReference>
<evidence type="ECO:0000256" key="3">
    <source>
        <dbReference type="ARBA" id="ARBA00022670"/>
    </source>
</evidence>
<dbReference type="InterPro" id="IPR017540">
    <property type="entry name" value="Exosortase-1"/>
</dbReference>
<feature type="domain" description="Methanolan biosynthesis EpsI" evidence="10">
    <location>
        <begin position="322"/>
        <end position="515"/>
    </location>
</feature>
<evidence type="ECO:0000259" key="10">
    <source>
        <dbReference type="Pfam" id="PF11984"/>
    </source>
</evidence>